<dbReference type="EMBL" id="BDGU01000029">
    <property type="protein sequence ID" value="GAW00343.1"/>
    <property type="molecule type" value="Genomic_DNA"/>
</dbReference>
<reference evidence="2 3" key="2">
    <citation type="submission" date="2017-02" db="EMBL/GenBank/DDBJ databases">
        <title>A genome survey and senescence transcriptome analysis in Lentinula edodes.</title>
        <authorList>
            <person name="Sakamoto Y."/>
            <person name="Nakade K."/>
            <person name="Sato S."/>
            <person name="Yoshida Y."/>
            <person name="Miyazaki K."/>
            <person name="Natsume S."/>
            <person name="Konno N."/>
        </authorList>
    </citation>
    <scope>NUCLEOTIDE SEQUENCE [LARGE SCALE GENOMIC DNA]</scope>
    <source>
        <strain evidence="2 3">NBRC 111202</strain>
    </source>
</reference>
<feature type="compositionally biased region" description="Polar residues" evidence="1">
    <location>
        <begin position="1"/>
        <end position="23"/>
    </location>
</feature>
<evidence type="ECO:0000256" key="1">
    <source>
        <dbReference type="SAM" id="MobiDB-lite"/>
    </source>
</evidence>
<evidence type="ECO:0000313" key="3">
    <source>
        <dbReference type="Proteomes" id="UP000188533"/>
    </source>
</evidence>
<name>A0A1Q3DZA6_LENED</name>
<gene>
    <name evidence="2" type="ORF">LENED_001856</name>
</gene>
<protein>
    <submittedName>
        <fullName evidence="2">Uncharacterized protein</fullName>
    </submittedName>
</protein>
<sequence length="77" mass="8579">MRTDQLHSGSRSSTATSVNSPTCVQPECRCQGYERTRLTRTPFYTPRLSPPTASRLKQHVKGSVEQPPEPDLSIIHA</sequence>
<feature type="region of interest" description="Disordered" evidence="1">
    <location>
        <begin position="41"/>
        <end position="77"/>
    </location>
</feature>
<evidence type="ECO:0000313" key="2">
    <source>
        <dbReference type="EMBL" id="GAW00343.1"/>
    </source>
</evidence>
<feature type="region of interest" description="Disordered" evidence="1">
    <location>
        <begin position="1"/>
        <end position="24"/>
    </location>
</feature>
<keyword evidence="3" id="KW-1185">Reference proteome</keyword>
<dbReference type="AlphaFoldDB" id="A0A1Q3DZA6"/>
<dbReference type="Proteomes" id="UP000188533">
    <property type="component" value="Unassembled WGS sequence"/>
</dbReference>
<organism evidence="2 3">
    <name type="scientific">Lentinula edodes</name>
    <name type="common">Shiitake mushroom</name>
    <name type="synonym">Lentinus edodes</name>
    <dbReference type="NCBI Taxonomy" id="5353"/>
    <lineage>
        <taxon>Eukaryota</taxon>
        <taxon>Fungi</taxon>
        <taxon>Dikarya</taxon>
        <taxon>Basidiomycota</taxon>
        <taxon>Agaricomycotina</taxon>
        <taxon>Agaricomycetes</taxon>
        <taxon>Agaricomycetidae</taxon>
        <taxon>Agaricales</taxon>
        <taxon>Marasmiineae</taxon>
        <taxon>Omphalotaceae</taxon>
        <taxon>Lentinula</taxon>
    </lineage>
</organism>
<comment type="caution">
    <text evidence="2">The sequence shown here is derived from an EMBL/GenBank/DDBJ whole genome shotgun (WGS) entry which is preliminary data.</text>
</comment>
<accession>A0A1Q3DZA6</accession>
<proteinExistence type="predicted"/>
<reference evidence="2 3" key="1">
    <citation type="submission" date="2016-08" db="EMBL/GenBank/DDBJ databases">
        <authorList>
            <consortium name="Lentinula edodes genome sequencing consortium"/>
            <person name="Sakamoto Y."/>
            <person name="Nakade K."/>
            <person name="Sato S."/>
            <person name="Yoshida Y."/>
            <person name="Miyazaki K."/>
            <person name="Natsume S."/>
            <person name="Konno N."/>
        </authorList>
    </citation>
    <scope>NUCLEOTIDE SEQUENCE [LARGE SCALE GENOMIC DNA]</scope>
    <source>
        <strain evidence="2 3">NBRC 111202</strain>
    </source>
</reference>